<evidence type="ECO:0008006" key="3">
    <source>
        <dbReference type="Google" id="ProtNLM"/>
    </source>
</evidence>
<proteinExistence type="predicted"/>
<comment type="caution">
    <text evidence="1">The sequence shown here is derived from an EMBL/GenBank/DDBJ whole genome shotgun (WGS) entry which is preliminary data.</text>
</comment>
<dbReference type="RefSeq" id="WP_314510618.1">
    <property type="nucleotide sequence ID" value="NZ_JASJOU010000003.1"/>
</dbReference>
<evidence type="ECO:0000313" key="1">
    <source>
        <dbReference type="EMBL" id="MDJ1501116.1"/>
    </source>
</evidence>
<protein>
    <recommendedName>
        <fullName evidence="3">Lipoprotein</fullName>
    </recommendedName>
</protein>
<organism evidence="1 2">
    <name type="scientific">Xanthocytophaga agilis</name>
    <dbReference type="NCBI Taxonomy" id="3048010"/>
    <lineage>
        <taxon>Bacteria</taxon>
        <taxon>Pseudomonadati</taxon>
        <taxon>Bacteroidota</taxon>
        <taxon>Cytophagia</taxon>
        <taxon>Cytophagales</taxon>
        <taxon>Rhodocytophagaceae</taxon>
        <taxon>Xanthocytophaga</taxon>
    </lineage>
</organism>
<evidence type="ECO:0000313" key="2">
    <source>
        <dbReference type="Proteomes" id="UP001232063"/>
    </source>
</evidence>
<dbReference type="PROSITE" id="PS51257">
    <property type="entry name" value="PROKAR_LIPOPROTEIN"/>
    <property type="match status" value="1"/>
</dbReference>
<sequence>MKTSKKLFLFILTVSSFTFSCKKDDPNGGFSEEINNIVPAEVISTIRKQGMTIYEGKTPPQIEGIYLFSDNVLSGSTIEDDEIGEIYADYRYQFYEQDQTTLAVKTSFRGYNSKGQLLSEGIGKGSFISGNKNVFSVFSEEHTTSSTGATSVILTIYSGEYTDTGIKNFQYAFYMKDKNDPNNDLIDIGSTRVFKDGDGLSEPMSNLRVSFEEGLKRNSAQTVMKENSGRY</sequence>
<reference evidence="1" key="1">
    <citation type="submission" date="2023-05" db="EMBL/GenBank/DDBJ databases">
        <authorList>
            <person name="Zhang X."/>
        </authorList>
    </citation>
    <scope>NUCLEOTIDE SEQUENCE</scope>
    <source>
        <strain evidence="1">BD1B2-1</strain>
    </source>
</reference>
<keyword evidence="2" id="KW-1185">Reference proteome</keyword>
<dbReference type="EMBL" id="JASJOU010000003">
    <property type="protein sequence ID" value="MDJ1501116.1"/>
    <property type="molecule type" value="Genomic_DNA"/>
</dbReference>
<dbReference type="AlphaFoldDB" id="A0AAE3QZR3"/>
<gene>
    <name evidence="1" type="ORF">QNI22_10680</name>
</gene>
<dbReference type="Proteomes" id="UP001232063">
    <property type="component" value="Unassembled WGS sequence"/>
</dbReference>
<accession>A0AAE3QZR3</accession>
<name>A0AAE3QZR3_9BACT</name>